<name>A0AC34QFT9_9BILA</name>
<dbReference type="Proteomes" id="UP000887576">
    <property type="component" value="Unplaced"/>
</dbReference>
<proteinExistence type="predicted"/>
<sequence length="200" mass="22306">MLFSKRRVDGDLSDDEGFSPKSGSPSIDDDRRAHHNELERRRRDHIKDHFQALKNTIPLLEGEKSSRALILKRAVDYISLLQSQLKESKLEIEDQKRRNDQLRHHAAIGLINQSAAVVAQPQPQPSVFSLPSTTSAFSSTGASNFSATIPVLQNEHAAKQALLSSLLLQNLNQLIQPQTQHLTDFNGQNYLAAQQLAAQL</sequence>
<organism evidence="1 2">
    <name type="scientific">Panagrolaimus sp. JU765</name>
    <dbReference type="NCBI Taxonomy" id="591449"/>
    <lineage>
        <taxon>Eukaryota</taxon>
        <taxon>Metazoa</taxon>
        <taxon>Ecdysozoa</taxon>
        <taxon>Nematoda</taxon>
        <taxon>Chromadorea</taxon>
        <taxon>Rhabditida</taxon>
        <taxon>Tylenchina</taxon>
        <taxon>Panagrolaimomorpha</taxon>
        <taxon>Panagrolaimoidea</taxon>
        <taxon>Panagrolaimidae</taxon>
        <taxon>Panagrolaimus</taxon>
    </lineage>
</organism>
<accession>A0AC34QFT9</accession>
<dbReference type="WBParaSite" id="JU765_v2.g15871.t1">
    <property type="protein sequence ID" value="JU765_v2.g15871.t1"/>
    <property type="gene ID" value="JU765_v2.g15871"/>
</dbReference>
<evidence type="ECO:0000313" key="1">
    <source>
        <dbReference type="Proteomes" id="UP000887576"/>
    </source>
</evidence>
<evidence type="ECO:0000313" key="2">
    <source>
        <dbReference type="WBParaSite" id="JU765_v2.g15871.t1"/>
    </source>
</evidence>
<protein>
    <submittedName>
        <fullName evidence="2">BHLH domain-containing protein</fullName>
    </submittedName>
</protein>
<reference evidence="2" key="1">
    <citation type="submission" date="2022-11" db="UniProtKB">
        <authorList>
            <consortium name="WormBaseParasite"/>
        </authorList>
    </citation>
    <scope>IDENTIFICATION</scope>
</reference>